<dbReference type="KEGG" id="gxy:GLX_03450"/>
<reference evidence="2" key="1">
    <citation type="journal article" date="2011" name="J. Bacteriol.">
        <title>Complete genome sequence of NBRC 3288, a unique cellulose-nonproducing strain of Gluconacetobacter xylinus isolated from vinegar.</title>
        <authorList>
            <person name="Ogino H."/>
            <person name="Azuma Y."/>
            <person name="Hosoyama A."/>
            <person name="Nakazawa H."/>
            <person name="Matsutani M."/>
            <person name="Hasegawa A."/>
            <person name="Otsuyama K."/>
            <person name="Matsushita K."/>
            <person name="Fujita N."/>
            <person name="Shirai M."/>
        </authorList>
    </citation>
    <scope>NUCLEOTIDE SEQUENCE [LARGE SCALE GENOMIC DNA]</scope>
    <source>
        <strain evidence="2">NBRC 3288 / BCRC 11682 / LMG 1693</strain>
    </source>
</reference>
<dbReference type="PATRIC" id="fig|634177.7.peg.389"/>
<protein>
    <submittedName>
        <fullName evidence="1">Uncharacterized protein</fullName>
    </submittedName>
</protein>
<dbReference type="AlphaFoldDB" id="G2I3R0"/>
<dbReference type="Proteomes" id="UP000009044">
    <property type="component" value="Chromosome"/>
</dbReference>
<gene>
    <name evidence="1" type="ordered locus">GLX_03450</name>
</gene>
<organism evidence="1 2">
    <name type="scientific">Komagataeibacter medellinensis (strain NBRC 3288 / BCRC 11682 / LMG 1693 / Kondo 51)</name>
    <name type="common">Gluconacetobacter medellinensis</name>
    <dbReference type="NCBI Taxonomy" id="634177"/>
    <lineage>
        <taxon>Bacteria</taxon>
        <taxon>Pseudomonadati</taxon>
        <taxon>Pseudomonadota</taxon>
        <taxon>Alphaproteobacteria</taxon>
        <taxon>Acetobacterales</taxon>
        <taxon>Acetobacteraceae</taxon>
        <taxon>Komagataeibacter</taxon>
    </lineage>
</organism>
<dbReference type="HOGENOM" id="CLU_2409414_0_0_5"/>
<evidence type="ECO:0000313" key="2">
    <source>
        <dbReference type="Proteomes" id="UP000009044"/>
    </source>
</evidence>
<name>G2I3R0_KOMMN</name>
<dbReference type="RefSeq" id="WP_014104334.1">
    <property type="nucleotide sequence ID" value="NC_016027.1"/>
</dbReference>
<dbReference type="EMBL" id="AP012159">
    <property type="protein sequence ID" value="BAK82757.1"/>
    <property type="molecule type" value="Genomic_DNA"/>
</dbReference>
<accession>G2I3R0</accession>
<sequence>MISVAVFKVAKYFIEKKMSQTSSKKSLGEARVSLTKFITIIIAVFIERLMGVFETKVSDPTAILYPAGLAGGGHTDRALAGGVPAHGRGCRA</sequence>
<evidence type="ECO:0000313" key="1">
    <source>
        <dbReference type="EMBL" id="BAK82757.1"/>
    </source>
</evidence>
<proteinExistence type="predicted"/>